<accession>Q319R8</accession>
<organism evidence="1 2">
    <name type="scientific">Prochlorococcus marinus (strain MIT 9312)</name>
    <dbReference type="NCBI Taxonomy" id="74546"/>
    <lineage>
        <taxon>Bacteria</taxon>
        <taxon>Bacillati</taxon>
        <taxon>Cyanobacteriota</taxon>
        <taxon>Cyanophyceae</taxon>
        <taxon>Synechococcales</taxon>
        <taxon>Prochlorococcaceae</taxon>
        <taxon>Prochlorococcus</taxon>
    </lineage>
</organism>
<dbReference type="SUPFAM" id="SSF53649">
    <property type="entry name" value="Alkaline phosphatase-like"/>
    <property type="match status" value="1"/>
</dbReference>
<reference evidence="2" key="1">
    <citation type="submission" date="2005-07" db="EMBL/GenBank/DDBJ databases">
        <title>Complete sequence of Prochlorococcus marinus str. MIT 9312.</title>
        <authorList>
            <consortium name="US DOE Joint Genome Institute"/>
            <person name="Copeland A."/>
            <person name="Lucas S."/>
            <person name="Lapidus A."/>
            <person name="Barry K."/>
            <person name="Detter J.C."/>
            <person name="Glavina T."/>
            <person name="Hammon N."/>
            <person name="Israni S."/>
            <person name="Pitluck S."/>
            <person name="Thiel J."/>
            <person name="Schmutz J."/>
            <person name="Larimer F."/>
            <person name="Land M."/>
            <person name="Kyrpides N."/>
            <person name="Lykidis A."/>
            <person name="Richardson P."/>
        </authorList>
    </citation>
    <scope>NUCLEOTIDE SEQUENCE [LARGE SCALE GENOMIC DNA]</scope>
    <source>
        <strain evidence="2">MIT 9312</strain>
    </source>
</reference>
<dbReference type="Gene3D" id="3.40.720.10">
    <property type="entry name" value="Alkaline Phosphatase, subunit A"/>
    <property type="match status" value="1"/>
</dbReference>
<dbReference type="AlphaFoldDB" id="Q319R8"/>
<gene>
    <name evidence="1" type="ordered locus">PMT9312_1318</name>
</gene>
<dbReference type="KEGG" id="pmi:PMT9312_1318"/>
<dbReference type="InterPro" id="IPR017850">
    <property type="entry name" value="Alkaline_phosphatase_core_sf"/>
</dbReference>
<proteinExistence type="predicted"/>
<dbReference type="eggNOG" id="COG3379">
    <property type="taxonomic scope" value="Bacteria"/>
</dbReference>
<evidence type="ECO:0000313" key="2">
    <source>
        <dbReference type="Proteomes" id="UP000002715"/>
    </source>
</evidence>
<dbReference type="OrthoDB" id="244470at2"/>
<name>Q319R8_PROM9</name>
<dbReference type="Proteomes" id="UP000002715">
    <property type="component" value="Chromosome"/>
</dbReference>
<dbReference type="eggNOG" id="COG1524">
    <property type="taxonomic scope" value="Bacteria"/>
</dbReference>
<dbReference type="RefSeq" id="WP_011376863.1">
    <property type="nucleotide sequence ID" value="NC_007577.1"/>
</dbReference>
<evidence type="ECO:0000313" key="1">
    <source>
        <dbReference type="EMBL" id="ABB50377.1"/>
    </source>
</evidence>
<sequence>MRTNLQKLIIYELNEVPIKVLKKYIKIFPHSNFAYICKKGVLKNTYTTDDGELHPWSTWPTVHRGVNNKIHNIRFINQNLNSAKKWPPIWEVLIENEKSIGIFGSLQSYPPIKNRFVSFYLPDTFAPDIDAYPKVLEIFQDFNLSLTEKNKAISRTISSKEIYKFLKLIVLGTFRFKTILKVFNQVIYEIFDKRNKTLRSLLQPILGFDIYIKMLEKKKPEFSTFFTNHVAGIMHRYWRYTFPEDFGDKINNDNFHLESINKAMHIADNQIGELIKFSKSHNYDLWILSSMGQEAIKREDDFPEIYVGSIGKIIKAIGLNQKHYQLLPAMQPDLCINCKDKKSKTKLLENLKQIKDKNGKLIFIPRYVNDGNSINISIKHSYHAFKTKKFFIKGETFTAKDLDIEFVKRDIGTGYHCREGIFICYGKKSNDIFKSYGSKNINTKDFFNKVKRYFEI</sequence>
<protein>
    <submittedName>
        <fullName evidence="1">Uncharacterized protein</fullName>
    </submittedName>
</protein>
<dbReference type="EMBL" id="CP000111">
    <property type="protein sequence ID" value="ABB50377.1"/>
    <property type="molecule type" value="Genomic_DNA"/>
</dbReference>
<dbReference type="HOGENOM" id="CLU_535090_0_0_3"/>